<evidence type="ECO:0000313" key="2">
    <source>
        <dbReference type="EMBL" id="MBO8454377.1"/>
    </source>
</evidence>
<gene>
    <name evidence="2" type="ORF">IAC07_06630</name>
</gene>
<dbReference type="Proteomes" id="UP000771749">
    <property type="component" value="Unassembled WGS sequence"/>
</dbReference>
<evidence type="ECO:0000256" key="1">
    <source>
        <dbReference type="SAM" id="SignalP"/>
    </source>
</evidence>
<dbReference type="PROSITE" id="PS51257">
    <property type="entry name" value="PROKAR_LIPOPROTEIN"/>
    <property type="match status" value="1"/>
</dbReference>
<dbReference type="AlphaFoldDB" id="A0A940DNR7"/>
<keyword evidence="1" id="KW-0732">Signal</keyword>
<feature type="chain" id="PRO_5037160983" evidence="1">
    <location>
        <begin position="21"/>
        <end position="142"/>
    </location>
</feature>
<sequence length="142" mass="15450">MKRILSLALLCLSVLFSSCDKSLSSGGSIPQTLRKGDKIVLSNMSPLGFGFFKVTGIGEGQWAMEESPIIAESYSQATFQYSVTGPDTAVLTSQNYQSRTGRRWNITMNMTFETEKTGSYVLNDVALGTTASYTTSGTFKIK</sequence>
<protein>
    <submittedName>
        <fullName evidence="2">Uncharacterized protein</fullName>
    </submittedName>
</protein>
<accession>A0A940DNR7</accession>
<evidence type="ECO:0000313" key="3">
    <source>
        <dbReference type="Proteomes" id="UP000771749"/>
    </source>
</evidence>
<feature type="signal peptide" evidence="1">
    <location>
        <begin position="1"/>
        <end position="20"/>
    </location>
</feature>
<reference evidence="2" key="2">
    <citation type="journal article" date="2021" name="PeerJ">
        <title>Extensive microbial diversity within the chicken gut microbiome revealed by metagenomics and culture.</title>
        <authorList>
            <person name="Gilroy R."/>
            <person name="Ravi A."/>
            <person name="Getino M."/>
            <person name="Pursley I."/>
            <person name="Horton D.L."/>
            <person name="Alikhan N.F."/>
            <person name="Baker D."/>
            <person name="Gharbi K."/>
            <person name="Hall N."/>
            <person name="Watson M."/>
            <person name="Adriaenssens E.M."/>
            <person name="Foster-Nyarko E."/>
            <person name="Jarju S."/>
            <person name="Secka A."/>
            <person name="Antonio M."/>
            <person name="Oren A."/>
            <person name="Chaudhuri R.R."/>
            <person name="La Ragione R."/>
            <person name="Hildebrand F."/>
            <person name="Pallen M.J."/>
        </authorList>
    </citation>
    <scope>NUCLEOTIDE SEQUENCE</scope>
    <source>
        <strain evidence="2">F1-3629</strain>
    </source>
</reference>
<organism evidence="2 3">
    <name type="scientific">Candidatus Cryptobacteroides gallistercoris</name>
    <dbReference type="NCBI Taxonomy" id="2840765"/>
    <lineage>
        <taxon>Bacteria</taxon>
        <taxon>Pseudomonadati</taxon>
        <taxon>Bacteroidota</taxon>
        <taxon>Bacteroidia</taxon>
        <taxon>Bacteroidales</taxon>
        <taxon>Candidatus Cryptobacteroides</taxon>
    </lineage>
</organism>
<reference evidence="2" key="1">
    <citation type="submission" date="2020-10" db="EMBL/GenBank/DDBJ databases">
        <authorList>
            <person name="Gilroy R."/>
        </authorList>
    </citation>
    <scope>NUCLEOTIDE SEQUENCE</scope>
    <source>
        <strain evidence="2">F1-3629</strain>
    </source>
</reference>
<name>A0A940DNR7_9BACT</name>
<comment type="caution">
    <text evidence="2">The sequence shown here is derived from an EMBL/GenBank/DDBJ whole genome shotgun (WGS) entry which is preliminary data.</text>
</comment>
<dbReference type="EMBL" id="JADIMJ010000098">
    <property type="protein sequence ID" value="MBO8454377.1"/>
    <property type="molecule type" value="Genomic_DNA"/>
</dbReference>
<proteinExistence type="predicted"/>